<accession>A0A0C2M9N0</accession>
<keyword evidence="2" id="KW-1185">Reference proteome</keyword>
<reference evidence="1 2" key="1">
    <citation type="journal article" date="2014" name="Genome Biol. Evol.">
        <title>The genome of the myxosporean Thelohanellus kitauei shows adaptations to nutrient acquisition within its fish host.</title>
        <authorList>
            <person name="Yang Y."/>
            <person name="Xiong J."/>
            <person name="Zhou Z."/>
            <person name="Huo F."/>
            <person name="Miao W."/>
            <person name="Ran C."/>
            <person name="Liu Y."/>
            <person name="Zhang J."/>
            <person name="Feng J."/>
            <person name="Wang M."/>
            <person name="Wang M."/>
            <person name="Wang L."/>
            <person name="Yao B."/>
        </authorList>
    </citation>
    <scope>NUCLEOTIDE SEQUENCE [LARGE SCALE GENOMIC DNA]</scope>
    <source>
        <strain evidence="1">Wuqing</strain>
    </source>
</reference>
<proteinExistence type="predicted"/>
<name>A0A0C2M9N0_THEKT</name>
<evidence type="ECO:0000313" key="2">
    <source>
        <dbReference type="Proteomes" id="UP000031668"/>
    </source>
</evidence>
<dbReference type="EMBL" id="JWZT01005389">
    <property type="protein sequence ID" value="KII61029.1"/>
    <property type="molecule type" value="Genomic_DNA"/>
</dbReference>
<sequence>MYFYYGQREVPQNQHDPDHTLREWPQDIRDSRLPGKSDTTVCFSFNESKNGGIITSKIYGQWIARLVVKAEDIQFIDSPKFTYNFMKRNNYVNQANISVGHLPTYLTEKKYHIGNMEEVPVKFDLNFEFAVSKKGFVDFNFNHMYRKK</sequence>
<dbReference type="AlphaFoldDB" id="A0A0C2M9N0"/>
<comment type="caution">
    <text evidence="1">The sequence shown here is derived from an EMBL/GenBank/DDBJ whole genome shotgun (WGS) entry which is preliminary data.</text>
</comment>
<protein>
    <submittedName>
        <fullName evidence="1">Uncharacterized protein</fullName>
    </submittedName>
</protein>
<gene>
    <name evidence="1" type="ORF">RF11_01746</name>
</gene>
<dbReference type="Proteomes" id="UP000031668">
    <property type="component" value="Unassembled WGS sequence"/>
</dbReference>
<organism evidence="1 2">
    <name type="scientific">Thelohanellus kitauei</name>
    <name type="common">Myxosporean</name>
    <dbReference type="NCBI Taxonomy" id="669202"/>
    <lineage>
        <taxon>Eukaryota</taxon>
        <taxon>Metazoa</taxon>
        <taxon>Cnidaria</taxon>
        <taxon>Myxozoa</taxon>
        <taxon>Myxosporea</taxon>
        <taxon>Bivalvulida</taxon>
        <taxon>Platysporina</taxon>
        <taxon>Myxobolidae</taxon>
        <taxon>Thelohanellus</taxon>
    </lineage>
</organism>
<evidence type="ECO:0000313" key="1">
    <source>
        <dbReference type="EMBL" id="KII61029.1"/>
    </source>
</evidence>